<evidence type="ECO:0000313" key="8">
    <source>
        <dbReference type="Proteomes" id="UP000033647"/>
    </source>
</evidence>
<dbReference type="InterPro" id="IPR041472">
    <property type="entry name" value="BL00235/CARNS1_N"/>
</dbReference>
<feature type="region of interest" description="Disordered" evidence="5">
    <location>
        <begin position="1"/>
        <end position="23"/>
    </location>
</feature>
<evidence type="ECO:0000256" key="1">
    <source>
        <dbReference type="ARBA" id="ARBA00022598"/>
    </source>
</evidence>
<dbReference type="PROSITE" id="PS50975">
    <property type="entry name" value="ATP_GRASP"/>
    <property type="match status" value="1"/>
</dbReference>
<keyword evidence="3 4" id="KW-0067">ATP-binding</keyword>
<dbReference type="Pfam" id="PF13535">
    <property type="entry name" value="ATP-grasp_4"/>
    <property type="match status" value="1"/>
</dbReference>
<dbReference type="AlphaFoldDB" id="A0A0F4GBL4"/>
<evidence type="ECO:0000256" key="3">
    <source>
        <dbReference type="ARBA" id="ARBA00022840"/>
    </source>
</evidence>
<dbReference type="GO" id="GO:0005524">
    <property type="term" value="F:ATP binding"/>
    <property type="evidence" value="ECO:0007669"/>
    <property type="project" value="UniProtKB-UniRule"/>
</dbReference>
<proteinExistence type="predicted"/>
<evidence type="ECO:0000256" key="4">
    <source>
        <dbReference type="PROSITE-ProRule" id="PRU00409"/>
    </source>
</evidence>
<dbReference type="InterPro" id="IPR013815">
    <property type="entry name" value="ATP_grasp_subdomain_1"/>
</dbReference>
<sequence length="647" mass="71517">MALLESFETNFSSTQEGKMDGQQSHLVTIRSSWPSVATSPESDSPDYHMVFADVSIEVQAVAAENGTCQSEREGLEELVDTIQSKFPLVPGANWAGRVLIAHPRRPGFIVRGQCFRERFIQCSDFGLFCDRTVFGQELSVPSDNTFREVVDRCLFMFVRSEEDSGLIDEATLVEEIKARVNFDWLARSQPGPKTVAVIDGHLNLESYKPFRDSAIAFGIKFVVFDRPGHWISSPDMQHLHDGFVPIDMTPDKDFYSRIVTAIREYGPVDGIVAIASYCLPPVAKAASILGLPGMPSDAVALSVDKYETRVLDGDAGPVALVQDVADLQRRIAENKLVPQYPMIVKPVTGTGSAHVYRANTEAQMLEATKKACVSGKKIIVEAYICGPELDVNFVLLDGEILFFEMNDDFPSPGDGQTDNGDFWETTTVQPSILPANEYAVVRSHLHRLLLKLGLTTGVYHLEGRVQNSSMSYVEIDGEIDLRTCGQTATDQQPRCFLMEVNPRPPGMPEILSTAAAYGINMYSLHVLAALGDYERLRKFAKPFKPAPNMPNNSRAWAQLVFLRADKAGVCTSDNACADLVKLLTPKEQARIEAAVCFYRRGQRIPDPKPGVVQSGAFYMLASRTSRSEMMHVAKKLRQRFSIPVASG</sequence>
<dbReference type="STRING" id="1047168.A0A0F4GBL4"/>
<dbReference type="Pfam" id="PF18130">
    <property type="entry name" value="ATPgrasp_N"/>
    <property type="match status" value="1"/>
</dbReference>
<dbReference type="Gene3D" id="3.40.50.20">
    <property type="match status" value="1"/>
</dbReference>
<organism evidence="7 8">
    <name type="scientific">Zymoseptoria brevis</name>
    <dbReference type="NCBI Taxonomy" id="1047168"/>
    <lineage>
        <taxon>Eukaryota</taxon>
        <taxon>Fungi</taxon>
        <taxon>Dikarya</taxon>
        <taxon>Ascomycota</taxon>
        <taxon>Pezizomycotina</taxon>
        <taxon>Dothideomycetes</taxon>
        <taxon>Dothideomycetidae</taxon>
        <taxon>Mycosphaerellales</taxon>
        <taxon>Mycosphaerellaceae</taxon>
        <taxon>Zymoseptoria</taxon>
    </lineage>
</organism>
<name>A0A0F4GBL4_9PEZI</name>
<feature type="domain" description="ATP-grasp" evidence="6">
    <location>
        <begin position="308"/>
        <end position="530"/>
    </location>
</feature>
<dbReference type="Gene3D" id="3.30.470.20">
    <property type="entry name" value="ATP-grasp fold, B domain"/>
    <property type="match status" value="1"/>
</dbReference>
<dbReference type="Proteomes" id="UP000033647">
    <property type="component" value="Unassembled WGS sequence"/>
</dbReference>
<evidence type="ECO:0000256" key="5">
    <source>
        <dbReference type="SAM" id="MobiDB-lite"/>
    </source>
</evidence>
<keyword evidence="8" id="KW-1185">Reference proteome</keyword>
<dbReference type="SUPFAM" id="SSF56059">
    <property type="entry name" value="Glutathione synthetase ATP-binding domain-like"/>
    <property type="match status" value="1"/>
</dbReference>
<evidence type="ECO:0000259" key="6">
    <source>
        <dbReference type="PROSITE" id="PS50975"/>
    </source>
</evidence>
<dbReference type="Gene3D" id="3.30.1490.20">
    <property type="entry name" value="ATP-grasp fold, A domain"/>
    <property type="match status" value="1"/>
</dbReference>
<accession>A0A0F4GBL4</accession>
<protein>
    <recommendedName>
        <fullName evidence="6">ATP-grasp domain-containing protein</fullName>
    </recommendedName>
</protein>
<dbReference type="GO" id="GO:0016874">
    <property type="term" value="F:ligase activity"/>
    <property type="evidence" value="ECO:0007669"/>
    <property type="project" value="UniProtKB-KW"/>
</dbReference>
<dbReference type="PANTHER" id="PTHR43585">
    <property type="entry name" value="FUMIPYRROLE BIOSYNTHESIS PROTEIN C"/>
    <property type="match status" value="1"/>
</dbReference>
<dbReference type="InterPro" id="IPR052032">
    <property type="entry name" value="ATP-dep_AA_Ligase"/>
</dbReference>
<keyword evidence="2 4" id="KW-0547">Nucleotide-binding</keyword>
<keyword evidence="1" id="KW-0436">Ligase</keyword>
<gene>
    <name evidence="7" type="ORF">TI39_contig4160g00003</name>
</gene>
<comment type="caution">
    <text evidence="7">The sequence shown here is derived from an EMBL/GenBank/DDBJ whole genome shotgun (WGS) entry which is preliminary data.</text>
</comment>
<dbReference type="EMBL" id="LAFY01004119">
    <property type="protein sequence ID" value="KJX94739.1"/>
    <property type="molecule type" value="Genomic_DNA"/>
</dbReference>
<evidence type="ECO:0000313" key="7">
    <source>
        <dbReference type="EMBL" id="KJX94739.1"/>
    </source>
</evidence>
<dbReference type="GO" id="GO:0046872">
    <property type="term" value="F:metal ion binding"/>
    <property type="evidence" value="ECO:0007669"/>
    <property type="project" value="InterPro"/>
</dbReference>
<dbReference type="PANTHER" id="PTHR43585:SF2">
    <property type="entry name" value="ATP-GRASP ENZYME FSQD"/>
    <property type="match status" value="1"/>
</dbReference>
<dbReference type="InterPro" id="IPR011761">
    <property type="entry name" value="ATP-grasp"/>
</dbReference>
<reference evidence="7 8" key="1">
    <citation type="submission" date="2015-03" db="EMBL/GenBank/DDBJ databases">
        <title>RNA-seq based gene annotation and comparative genomics of four Zymoseptoria species reveal species-specific pathogenicity related genes and transposable element activity.</title>
        <authorList>
            <person name="Grandaubert J."/>
            <person name="Bhattacharyya A."/>
            <person name="Stukenbrock E.H."/>
        </authorList>
    </citation>
    <scope>NUCLEOTIDE SEQUENCE [LARGE SCALE GENOMIC DNA]</scope>
    <source>
        <strain evidence="7 8">Zb18110</strain>
    </source>
</reference>
<evidence type="ECO:0000256" key="2">
    <source>
        <dbReference type="ARBA" id="ARBA00022741"/>
    </source>
</evidence>
<dbReference type="OrthoDB" id="434648at2759"/>
<feature type="compositionally biased region" description="Polar residues" evidence="5">
    <location>
        <begin position="7"/>
        <end position="23"/>
    </location>
</feature>